<dbReference type="WBParaSite" id="nRc.2.0.1.t02054-RA">
    <property type="protein sequence ID" value="nRc.2.0.1.t02054-RA"/>
    <property type="gene ID" value="nRc.2.0.1.g02054"/>
</dbReference>
<reference evidence="2" key="1">
    <citation type="submission" date="2022-11" db="UniProtKB">
        <authorList>
            <consortium name="WormBaseParasite"/>
        </authorList>
    </citation>
    <scope>IDENTIFICATION</scope>
</reference>
<proteinExistence type="predicted"/>
<accession>A0A915HK66</accession>
<organism evidence="1 2">
    <name type="scientific">Romanomermis culicivorax</name>
    <name type="common">Nematode worm</name>
    <dbReference type="NCBI Taxonomy" id="13658"/>
    <lineage>
        <taxon>Eukaryota</taxon>
        <taxon>Metazoa</taxon>
        <taxon>Ecdysozoa</taxon>
        <taxon>Nematoda</taxon>
        <taxon>Enoplea</taxon>
        <taxon>Dorylaimia</taxon>
        <taxon>Mermithida</taxon>
        <taxon>Mermithoidea</taxon>
        <taxon>Mermithidae</taxon>
        <taxon>Romanomermis</taxon>
    </lineage>
</organism>
<sequence>MVVGWTGVDLSIRVGANVVISSSNNLRKSVICTVVAVRSAVALRAVGADTSIEGGSFAIFRSKIGVSKSSLSAGFTSWAEVGWSRSSLAVSACTEAVFGSE</sequence>
<name>A0A915HK66_ROMCU</name>
<evidence type="ECO:0000313" key="2">
    <source>
        <dbReference type="WBParaSite" id="nRc.2.0.1.t02054-RA"/>
    </source>
</evidence>
<keyword evidence="1" id="KW-1185">Reference proteome</keyword>
<dbReference type="Proteomes" id="UP000887565">
    <property type="component" value="Unplaced"/>
</dbReference>
<protein>
    <submittedName>
        <fullName evidence="2">Uncharacterized protein</fullName>
    </submittedName>
</protein>
<dbReference type="AlphaFoldDB" id="A0A915HK66"/>
<evidence type="ECO:0000313" key="1">
    <source>
        <dbReference type="Proteomes" id="UP000887565"/>
    </source>
</evidence>